<dbReference type="InterPro" id="IPR028344">
    <property type="entry name" value="ParE1/4"/>
</dbReference>
<accession>A0A1I0FLF9</accession>
<gene>
    <name evidence="3" type="ORF">SAMN05216326_14013</name>
</gene>
<dbReference type="AlphaFoldDB" id="A0A1I0FLF9"/>
<organism evidence="3 4">
    <name type="scientific">Nitrosomonas marina</name>
    <dbReference type="NCBI Taxonomy" id="917"/>
    <lineage>
        <taxon>Bacteria</taxon>
        <taxon>Pseudomonadati</taxon>
        <taxon>Pseudomonadota</taxon>
        <taxon>Betaproteobacteria</taxon>
        <taxon>Nitrosomonadales</taxon>
        <taxon>Nitrosomonadaceae</taxon>
        <taxon>Nitrosomonas</taxon>
    </lineage>
</organism>
<name>A0A1I0FLF9_9PROT</name>
<reference evidence="4" key="1">
    <citation type="submission" date="2016-10" db="EMBL/GenBank/DDBJ databases">
        <authorList>
            <person name="Varghese N."/>
            <person name="Submissions S."/>
        </authorList>
    </citation>
    <scope>NUCLEOTIDE SEQUENCE [LARGE SCALE GENOMIC DNA]</scope>
    <source>
        <strain evidence="4">Nm71</strain>
    </source>
</reference>
<comment type="similarity">
    <text evidence="2">Belongs to the RelE toxin family.</text>
</comment>
<dbReference type="InterPro" id="IPR007712">
    <property type="entry name" value="RelE/ParE_toxin"/>
</dbReference>
<dbReference type="Gene3D" id="3.30.2310.20">
    <property type="entry name" value="RelE-like"/>
    <property type="match status" value="1"/>
</dbReference>
<dbReference type="OrthoDB" id="516834at2"/>
<evidence type="ECO:0000313" key="4">
    <source>
        <dbReference type="Proteomes" id="UP000199345"/>
    </source>
</evidence>
<sequence>MPRFIVAPRAREDIKKIGRYTRKKWGGKQSDKYLRGLEQRFQWLTDNPRIGSNRDEIKEGYHSFLYEKHTVFYTVTTNGDVNIIGIVGPGQSLNKYFN</sequence>
<dbReference type="EMBL" id="FOIA01000040">
    <property type="protein sequence ID" value="SET58910.1"/>
    <property type="molecule type" value="Genomic_DNA"/>
</dbReference>
<evidence type="ECO:0000256" key="1">
    <source>
        <dbReference type="ARBA" id="ARBA00022649"/>
    </source>
</evidence>
<protein>
    <recommendedName>
        <fullName evidence="2">Toxin</fullName>
    </recommendedName>
</protein>
<dbReference type="Proteomes" id="UP000199345">
    <property type="component" value="Unassembled WGS sequence"/>
</dbReference>
<keyword evidence="4" id="KW-1185">Reference proteome</keyword>
<evidence type="ECO:0000313" key="3">
    <source>
        <dbReference type="EMBL" id="SET58910.1"/>
    </source>
</evidence>
<dbReference type="InterPro" id="IPR035093">
    <property type="entry name" value="RelE/ParE_toxin_dom_sf"/>
</dbReference>
<proteinExistence type="inferred from homology"/>
<dbReference type="RefSeq" id="WP_090661462.1">
    <property type="nucleotide sequence ID" value="NZ_FOIA01000040.1"/>
</dbReference>
<dbReference type="PIRSF" id="PIRSF029218">
    <property type="entry name" value="ParE"/>
    <property type="match status" value="1"/>
</dbReference>
<keyword evidence="1" id="KW-1277">Toxin-antitoxin system</keyword>
<dbReference type="Pfam" id="PF05016">
    <property type="entry name" value="ParE_toxin"/>
    <property type="match status" value="1"/>
</dbReference>
<evidence type="ECO:0000256" key="2">
    <source>
        <dbReference type="PIRNR" id="PIRNR029218"/>
    </source>
</evidence>